<reference evidence="2" key="1">
    <citation type="submission" date="2022-11" db="UniProtKB">
        <authorList>
            <consortium name="WormBaseParasite"/>
        </authorList>
    </citation>
    <scope>IDENTIFICATION</scope>
</reference>
<proteinExistence type="predicted"/>
<sequence length="531" mass="60568">MDQTEAPVASKSEMEMVEKLEKEHPAAASRSSPVVEDNDDETIEPIGFEKSHGPPKSAALLSTGNNDVYEFQSSPENDEGKPVKKFGRVGPPAAKRLKESSPIEEEESRLQIDDEEDETSETVLHESPKRKVPPLKIVLPLKSNSDEDTTRDVEEEKIVVEVEPVVKKSARGRKPAAGTQARLTRSRLKAAAEEESPGRRNKPTRRTATSSSLIGNVLGEDYDNYGLSPGLGVDEDSQEAETRPESPQIPPPIRAWEMIQENTFKENTFKGSQGLSTLIVDKWKESLKASLEQVFEESEILNYDLYKINAKDYFTQKSKYHPEMPKLNPNMDSRVKEIYLKQLRERRLRQSEQEKERNRLQMFGEREYLRVVRNLIIRERTKVSILRMMRDSDACNPIVYDSFRPRMETPSMKPETKEQVLEKITYLSKNLFNKHRMENDNLQMFQKDELEKALQNWDLISPTKKIENKAVPKVKVIKVDFKYLTKEIKDADEKVVEVKRVEGDGKKVAAASAKDGSSKSNEDTVVAMDVN</sequence>
<protein>
    <submittedName>
        <fullName evidence="2">Uncharacterized protein</fullName>
    </submittedName>
</protein>
<name>A0AC34FAR9_9BILA</name>
<evidence type="ECO:0000313" key="2">
    <source>
        <dbReference type="WBParaSite" id="ES5_v2.g14041.t1"/>
    </source>
</evidence>
<evidence type="ECO:0000313" key="1">
    <source>
        <dbReference type="Proteomes" id="UP000887579"/>
    </source>
</evidence>
<dbReference type="Proteomes" id="UP000887579">
    <property type="component" value="Unplaced"/>
</dbReference>
<accession>A0AC34FAR9</accession>
<organism evidence="1 2">
    <name type="scientific">Panagrolaimus sp. ES5</name>
    <dbReference type="NCBI Taxonomy" id="591445"/>
    <lineage>
        <taxon>Eukaryota</taxon>
        <taxon>Metazoa</taxon>
        <taxon>Ecdysozoa</taxon>
        <taxon>Nematoda</taxon>
        <taxon>Chromadorea</taxon>
        <taxon>Rhabditida</taxon>
        <taxon>Tylenchina</taxon>
        <taxon>Panagrolaimomorpha</taxon>
        <taxon>Panagrolaimoidea</taxon>
        <taxon>Panagrolaimidae</taxon>
        <taxon>Panagrolaimus</taxon>
    </lineage>
</organism>
<dbReference type="WBParaSite" id="ES5_v2.g14041.t1">
    <property type="protein sequence ID" value="ES5_v2.g14041.t1"/>
    <property type="gene ID" value="ES5_v2.g14041"/>
</dbReference>